<dbReference type="Ensembl" id="ENSSPAT00000015308.1">
    <property type="protein sequence ID" value="ENSSPAP00000015060.1"/>
    <property type="gene ID" value="ENSSPAG00000011348.1"/>
</dbReference>
<dbReference type="PANTHER" id="PTHR21497">
    <property type="entry name" value="UBIQUITIN LIGASE E3 ALPHA-RELATED"/>
    <property type="match status" value="1"/>
</dbReference>
<dbReference type="GO" id="GO:0016567">
    <property type="term" value="P:protein ubiquitination"/>
    <property type="evidence" value="ECO:0007669"/>
    <property type="project" value="UniProtKB-UniRule"/>
</dbReference>
<dbReference type="Pfam" id="PF02207">
    <property type="entry name" value="zf-UBR"/>
    <property type="match status" value="1"/>
</dbReference>
<dbReference type="InterPro" id="IPR047507">
    <property type="entry name" value="UBR-box_UBR1"/>
</dbReference>
<dbReference type="CDD" id="cd19678">
    <property type="entry name" value="UBR-box_UBR1"/>
    <property type="match status" value="1"/>
</dbReference>
<evidence type="ECO:0000259" key="16">
    <source>
        <dbReference type="PROSITE" id="PS51157"/>
    </source>
</evidence>
<keyword evidence="11" id="KW-0007">Acetylation</keyword>
<evidence type="ECO:0000256" key="13">
    <source>
        <dbReference type="ARBA" id="ARBA00062088"/>
    </source>
</evidence>
<evidence type="ECO:0000256" key="7">
    <source>
        <dbReference type="ARBA" id="ARBA00022723"/>
    </source>
</evidence>
<dbReference type="FunFam" id="2.10.110.30:FF:000001">
    <property type="entry name" value="E3 ubiquitin-protein ligase UBR2 isoform 1"/>
    <property type="match status" value="1"/>
</dbReference>
<evidence type="ECO:0000256" key="4">
    <source>
        <dbReference type="ARBA" id="ARBA00022490"/>
    </source>
</evidence>
<keyword evidence="10 15" id="KW-0862">Zinc</keyword>
<evidence type="ECO:0000256" key="3">
    <source>
        <dbReference type="ARBA" id="ARBA00004906"/>
    </source>
</evidence>
<dbReference type="InterPro" id="IPR003769">
    <property type="entry name" value="ClpS_core"/>
</dbReference>
<dbReference type="Gene3D" id="2.10.110.30">
    <property type="match status" value="1"/>
</dbReference>
<name>A0A3B5A326_9TELE</name>
<dbReference type="InterPro" id="IPR039164">
    <property type="entry name" value="UBR1-like"/>
</dbReference>
<dbReference type="UniPathway" id="UPA00143"/>
<evidence type="ECO:0000313" key="17">
    <source>
        <dbReference type="Ensembl" id="ENSSPAP00000015060.1"/>
    </source>
</evidence>
<keyword evidence="9 15" id="KW-0833">Ubl conjugation pathway</keyword>
<proteinExistence type="inferred from homology"/>
<accession>A0A3B5A326</accession>
<evidence type="ECO:0000256" key="2">
    <source>
        <dbReference type="ARBA" id="ARBA00004514"/>
    </source>
</evidence>
<keyword evidence="5" id="KW-0597">Phosphoprotein</keyword>
<dbReference type="SMART" id="SM00396">
    <property type="entry name" value="ZnF_UBR1"/>
    <property type="match status" value="1"/>
</dbReference>
<dbReference type="STRING" id="144197.ENSSPAP00000015060"/>
<feature type="zinc finger region" description="UBR-type" evidence="14">
    <location>
        <begin position="72"/>
        <end position="142"/>
    </location>
</feature>
<keyword evidence="8 15" id="KW-0863">Zinc-finger</keyword>
<dbReference type="GO" id="GO:0061630">
    <property type="term" value="F:ubiquitin protein ligase activity"/>
    <property type="evidence" value="ECO:0007669"/>
    <property type="project" value="UniProtKB-UniRule"/>
</dbReference>
<comment type="function">
    <text evidence="15">Ubiquitin ligase protein which is a component of the N-end rule pathway. Recognizes and binds to proteins bearing specific N-terminal residues that are destabilizing according to the N-end rule, leading to their ubiquitination and subsequent degradation.</text>
</comment>
<comment type="subcellular location">
    <subcellularLocation>
        <location evidence="2">Cytoplasm</location>
        <location evidence="2">Cytosol</location>
    </subcellularLocation>
</comment>
<dbReference type="GeneTree" id="ENSGT00950000183075"/>
<dbReference type="InterPro" id="IPR003126">
    <property type="entry name" value="Znf_UBR"/>
</dbReference>
<organism evidence="17">
    <name type="scientific">Stegastes partitus</name>
    <name type="common">bicolor damselfish</name>
    <dbReference type="NCBI Taxonomy" id="144197"/>
    <lineage>
        <taxon>Eukaryota</taxon>
        <taxon>Metazoa</taxon>
        <taxon>Chordata</taxon>
        <taxon>Craniata</taxon>
        <taxon>Vertebrata</taxon>
        <taxon>Euteleostomi</taxon>
        <taxon>Actinopterygii</taxon>
        <taxon>Neopterygii</taxon>
        <taxon>Teleostei</taxon>
        <taxon>Neoteleostei</taxon>
        <taxon>Acanthomorphata</taxon>
        <taxon>Ovalentaria</taxon>
        <taxon>Pomacentridae</taxon>
        <taxon>Stegastes</taxon>
    </lineage>
</organism>
<evidence type="ECO:0000256" key="10">
    <source>
        <dbReference type="ARBA" id="ARBA00022833"/>
    </source>
</evidence>
<dbReference type="GO" id="GO:0008270">
    <property type="term" value="F:zinc ion binding"/>
    <property type="evidence" value="ECO:0007669"/>
    <property type="project" value="UniProtKB-UniRule"/>
</dbReference>
<evidence type="ECO:0000256" key="12">
    <source>
        <dbReference type="ARBA" id="ARBA00046341"/>
    </source>
</evidence>
<comment type="subunit">
    <text evidence="13">Interacts with RECQL4.</text>
</comment>
<keyword evidence="4" id="KW-0963">Cytoplasm</keyword>
<evidence type="ECO:0000256" key="11">
    <source>
        <dbReference type="ARBA" id="ARBA00022990"/>
    </source>
</evidence>
<dbReference type="PROSITE" id="PS51157">
    <property type="entry name" value="ZF_UBR"/>
    <property type="match status" value="1"/>
</dbReference>
<dbReference type="Pfam" id="PF02617">
    <property type="entry name" value="ClpS"/>
    <property type="match status" value="1"/>
</dbReference>
<dbReference type="GO" id="GO:0071596">
    <property type="term" value="P:ubiquitin-dependent protein catabolic process via the N-end rule pathway"/>
    <property type="evidence" value="ECO:0007669"/>
    <property type="project" value="UniProtKB-UniRule"/>
</dbReference>
<evidence type="ECO:0000256" key="9">
    <source>
        <dbReference type="ARBA" id="ARBA00022786"/>
    </source>
</evidence>
<dbReference type="Gene3D" id="3.30.1390.10">
    <property type="match status" value="1"/>
</dbReference>
<dbReference type="GO" id="GO:0000151">
    <property type="term" value="C:ubiquitin ligase complex"/>
    <property type="evidence" value="ECO:0007669"/>
    <property type="project" value="TreeGrafter"/>
</dbReference>
<dbReference type="AlphaFoldDB" id="A0A3B5A326"/>
<evidence type="ECO:0000256" key="5">
    <source>
        <dbReference type="ARBA" id="ARBA00022553"/>
    </source>
</evidence>
<comment type="pathway">
    <text evidence="3 15">Protein modification; protein ubiquitination.</text>
</comment>
<keyword evidence="7 15" id="KW-0479">Metal-binding</keyword>
<protein>
    <recommendedName>
        <fullName evidence="15">E3 ubiquitin-protein ligase</fullName>
        <ecNumber evidence="15">2.3.2.27</ecNumber>
    </recommendedName>
</protein>
<evidence type="ECO:0000256" key="1">
    <source>
        <dbReference type="ARBA" id="ARBA00000900"/>
    </source>
</evidence>
<reference evidence="17" key="1">
    <citation type="submission" date="2023-09" db="UniProtKB">
        <authorList>
            <consortium name="Ensembl"/>
        </authorList>
    </citation>
    <scope>IDENTIFICATION</scope>
</reference>
<dbReference type="FunFam" id="3.30.1390.10:FF:000005">
    <property type="entry name" value="E3 ubiquitin-protein ligase UBR1 isoform X2"/>
    <property type="match status" value="1"/>
</dbReference>
<evidence type="ECO:0000256" key="14">
    <source>
        <dbReference type="PROSITE-ProRule" id="PRU00508"/>
    </source>
</evidence>
<dbReference type="GO" id="GO:0005829">
    <property type="term" value="C:cytosol"/>
    <property type="evidence" value="ECO:0007669"/>
    <property type="project" value="UniProtKB-SubCell"/>
</dbReference>
<dbReference type="PANTHER" id="PTHR21497:SF27">
    <property type="entry name" value="E3 UBIQUITIN-PROTEIN LIGASE UBR1"/>
    <property type="match status" value="1"/>
</dbReference>
<dbReference type="EC" id="2.3.2.27" evidence="15"/>
<evidence type="ECO:0000256" key="6">
    <source>
        <dbReference type="ARBA" id="ARBA00022679"/>
    </source>
</evidence>
<comment type="similarity">
    <text evidence="12 15">Belongs to the E3 ubiquitin-protein ligase UBR1-like family.</text>
</comment>
<sequence>QEWQEAADSRAELLRYLKEQVPQIFCLKKESSPQEEEELMQSRLLHPLECFLFGEDPQEGLEKLKQGSASSQLCGRVFKEGETVYSCDCAIDPTCVLCMNCFQDSVHKSHRYKMHASSGGGFCDCGDVEAWKIGPCCSKHDPGAATAMVTDECALEPELYERAEKLFRVLLRYITDFLVWEENFELPAELQPRTKDNAYYCVLYNDEHHSYDHVIYTLQRSVNCDQAEAQTHTALIDKEQGRRAVKRGTFRSCQQAKDLIRANSEHISLQPLRVEILPAAVMAHQTFTLRLGSWFQKIIGYSGFRQAFCQVALEPNADRDQPCLISRLMLHDARMYKARKIVHELIFCSMLMETEFKRLFAIEFTKHYKQLQKDFINDDHERSISITALSVQIFTVPTL</sequence>
<feature type="domain" description="UBR-type" evidence="16">
    <location>
        <begin position="72"/>
        <end position="142"/>
    </location>
</feature>
<dbReference type="SUPFAM" id="SSF54736">
    <property type="entry name" value="ClpS-like"/>
    <property type="match status" value="1"/>
</dbReference>
<dbReference type="InterPro" id="IPR014719">
    <property type="entry name" value="Ribosomal_bL12_C/ClpS-like"/>
</dbReference>
<keyword evidence="6 15" id="KW-0808">Transferase</keyword>
<comment type="catalytic activity">
    <reaction evidence="1 15">
        <text>S-ubiquitinyl-[E2 ubiquitin-conjugating enzyme]-L-cysteine + [acceptor protein]-L-lysine = [E2 ubiquitin-conjugating enzyme]-L-cysteine + N(6)-ubiquitinyl-[acceptor protein]-L-lysine.</text>
        <dbReference type="EC" id="2.3.2.27"/>
    </reaction>
</comment>
<evidence type="ECO:0000256" key="15">
    <source>
        <dbReference type="RuleBase" id="RU366018"/>
    </source>
</evidence>
<evidence type="ECO:0000256" key="8">
    <source>
        <dbReference type="ARBA" id="ARBA00022771"/>
    </source>
</evidence>